<feature type="binding site" evidence="5">
    <location>
        <position position="180"/>
    </location>
    <ligand>
        <name>Mo-molybdopterin</name>
        <dbReference type="ChEBI" id="CHEBI:71302"/>
    </ligand>
</feature>
<evidence type="ECO:0000259" key="7">
    <source>
        <dbReference type="Pfam" id="PF00174"/>
    </source>
</evidence>
<gene>
    <name evidence="8" type="primary">yedY</name>
    <name evidence="5" type="synonym">msrP</name>
    <name evidence="8" type="ORF">NCTC13635_03200</name>
</gene>
<evidence type="ECO:0000256" key="2">
    <source>
        <dbReference type="ARBA" id="ARBA00022723"/>
    </source>
</evidence>
<feature type="binding site" evidence="5">
    <location>
        <begin position="90"/>
        <end position="91"/>
    </location>
    <ligand>
        <name>Mo-molybdopterin</name>
        <dbReference type="ChEBI" id="CHEBI:71302"/>
    </ligand>
</feature>
<dbReference type="CDD" id="cd02107">
    <property type="entry name" value="YedY_like_Moco"/>
    <property type="match status" value="1"/>
</dbReference>
<feature type="transmembrane region" description="Helical" evidence="6">
    <location>
        <begin position="384"/>
        <end position="402"/>
    </location>
</feature>
<dbReference type="InterPro" id="IPR036374">
    <property type="entry name" value="OxRdtase_Mopterin-bd_sf"/>
</dbReference>
<feature type="transmembrane region" description="Helical" evidence="6">
    <location>
        <begin position="343"/>
        <end position="364"/>
    </location>
</feature>
<comment type="PTM">
    <text evidence="5">Predicted to be exported by the Tat system. The position of the signal peptide cleavage has not been experimentally proven.</text>
</comment>
<dbReference type="AlphaFoldDB" id="A0A447RSN6"/>
<evidence type="ECO:0000256" key="4">
    <source>
        <dbReference type="ARBA" id="ARBA00023002"/>
    </source>
</evidence>
<keyword evidence="2 5" id="KW-0479">Metal-binding</keyword>
<dbReference type="SUPFAM" id="SSF56524">
    <property type="entry name" value="Oxidoreductase molybdopterin-binding domain"/>
    <property type="match status" value="1"/>
</dbReference>
<keyword evidence="6" id="KW-1133">Transmembrane helix</keyword>
<dbReference type="Proteomes" id="UP000282433">
    <property type="component" value="Chromosome"/>
</dbReference>
<feature type="binding site" evidence="5">
    <location>
        <position position="87"/>
    </location>
    <ligand>
        <name>Mo-molybdopterin</name>
        <dbReference type="ChEBI" id="CHEBI:71302"/>
    </ligand>
</feature>
<keyword evidence="4 5" id="KW-0560">Oxidoreductase</keyword>
<comment type="similarity">
    <text evidence="5">Belongs to the MsrP family.</text>
</comment>
<dbReference type="EC" id="1.8.5.-" evidence="5"/>
<reference evidence="8 9" key="1">
    <citation type="submission" date="2018-12" db="EMBL/GenBank/DDBJ databases">
        <authorList>
            <consortium name="Pathogen Informatics"/>
        </authorList>
    </citation>
    <scope>NUCLEOTIDE SEQUENCE [LARGE SCALE GENOMIC DNA]</scope>
    <source>
        <strain evidence="8 9">NCTC13635</strain>
    </source>
</reference>
<keyword evidence="6" id="KW-0812">Transmembrane</keyword>
<dbReference type="GO" id="GO:0043546">
    <property type="term" value="F:molybdopterin cofactor binding"/>
    <property type="evidence" value="ECO:0007669"/>
    <property type="project" value="UniProtKB-UniRule"/>
</dbReference>
<dbReference type="GO" id="GO:0016672">
    <property type="term" value="F:oxidoreductase activity, acting on a sulfur group of donors, quinone or similar compound as acceptor"/>
    <property type="evidence" value="ECO:0007669"/>
    <property type="project" value="UniProtKB-UniRule"/>
</dbReference>
<feature type="binding site" evidence="5">
    <location>
        <begin position="248"/>
        <end position="250"/>
    </location>
    <ligand>
        <name>Mo-molybdopterin</name>
        <dbReference type="ChEBI" id="CHEBI:71302"/>
    </ligand>
</feature>
<evidence type="ECO:0000256" key="6">
    <source>
        <dbReference type="SAM" id="Phobius"/>
    </source>
</evidence>
<proteinExistence type="inferred from homology"/>
<dbReference type="GO" id="GO:0030091">
    <property type="term" value="P:protein repair"/>
    <property type="evidence" value="ECO:0007669"/>
    <property type="project" value="UniProtKB-UniRule"/>
</dbReference>
<keyword evidence="3 5" id="KW-0732">Signal</keyword>
<comment type="catalytic activity">
    <reaction evidence="5">
        <text>L-methionyl-[protein] + a quinone + H2O = L-methionyl-(R)-S-oxide-[protein] + a quinol</text>
        <dbReference type="Rhea" id="RHEA:51296"/>
        <dbReference type="Rhea" id="RHEA-COMP:12313"/>
        <dbReference type="Rhea" id="RHEA-COMP:12314"/>
        <dbReference type="ChEBI" id="CHEBI:15377"/>
        <dbReference type="ChEBI" id="CHEBI:16044"/>
        <dbReference type="ChEBI" id="CHEBI:24646"/>
        <dbReference type="ChEBI" id="CHEBI:45764"/>
        <dbReference type="ChEBI" id="CHEBI:132124"/>
    </reaction>
</comment>
<keyword evidence="6" id="KW-0472">Membrane</keyword>
<evidence type="ECO:0000313" key="8">
    <source>
        <dbReference type="EMBL" id="VEB02879.1"/>
    </source>
</evidence>
<dbReference type="HAMAP" id="MF_01206">
    <property type="entry name" value="MsrP"/>
    <property type="match status" value="1"/>
</dbReference>
<sequence>MKRKKLTEADVTAESVFMLKRRQVLKMLGISATALSLPAAAQADLLDWFKGNDRPPAPAGKALEFAKPAEWQANLTLTPEDKVAGYNNFYEFGLDKADPAANAGSLRTDPWTLTIGGEVAKPLTLDHDDLTKRFPLEERIYRMRCVEAWSMVVPWVGFPLHKLLALVEPTSSARYVAFKTLYAPDQMPGQKDRFIGGGLAYPYVEGLRLDEAMHPLTLLTVGVYGKALPPQNGAPVRLTVPWKYGFKGIKSIVSIELTRERPPTTWNLAAPDEYGFFANVNPHVDHPRWSQASERFIGAGGVLDVKRQPTLLFNGYARRSGVAVSRHESAGELLVRFTVKQIVWLKVLLHLAGFLPLVWLFWAGHQGYLSADPAKDIQHFTGRMALKFLLATLLVSPLARYAKQPLLIRVRRLLGLWCLPGRRCT</sequence>
<dbReference type="InterPro" id="IPR006311">
    <property type="entry name" value="TAT_signal"/>
</dbReference>
<evidence type="ECO:0000256" key="1">
    <source>
        <dbReference type="ARBA" id="ARBA00022505"/>
    </source>
</evidence>
<name>A0A447RSN6_KLEPN</name>
<dbReference type="GO" id="GO:0046872">
    <property type="term" value="F:metal ion binding"/>
    <property type="evidence" value="ECO:0007669"/>
    <property type="project" value="UniProtKB-KW"/>
</dbReference>
<feature type="binding site" evidence="5">
    <location>
        <position position="237"/>
    </location>
    <ligand>
        <name>Mo-molybdopterin</name>
        <dbReference type="ChEBI" id="CHEBI:71302"/>
    </ligand>
</feature>
<protein>
    <recommendedName>
        <fullName evidence="5">Protein-methionine-sulfoxide reductase catalytic subunit MsrP</fullName>
        <ecNumber evidence="5">1.8.5.-</ecNumber>
    </recommendedName>
</protein>
<dbReference type="Pfam" id="PF00174">
    <property type="entry name" value="Oxidored_molyb"/>
    <property type="match status" value="1"/>
</dbReference>
<keyword evidence="1 5" id="KW-0500">Molybdenum</keyword>
<dbReference type="EMBL" id="LR134162">
    <property type="protein sequence ID" value="VEB02879.1"/>
    <property type="molecule type" value="Genomic_DNA"/>
</dbReference>
<feature type="domain" description="Oxidoreductase molybdopterin-binding" evidence="7">
    <location>
        <begin position="107"/>
        <end position="266"/>
    </location>
</feature>
<dbReference type="InterPro" id="IPR000572">
    <property type="entry name" value="OxRdtase_Mopterin-bd_dom"/>
</dbReference>
<evidence type="ECO:0000313" key="9">
    <source>
        <dbReference type="Proteomes" id="UP000282433"/>
    </source>
</evidence>
<comment type="function">
    <text evidence="5">Part of the MsrPQ system that repairs oxidized periplasmic proteins containing methionine sulfoxide residues (Met-O), using respiratory chain electrons. Thus protects these proteins from oxidative-stress damage caused by reactive species of oxygen and chlorine generated by the host defense mechanisms. MsrPQ is essential for the maintenance of envelope integrity under bleach stress, rescuing a wide series of structurally unrelated periplasmic proteins from methionine oxidation. The catalytic subunit MsrP is non-stereospecific, being able to reduce both (R-) and (S-) diastereoisomers of methionine sulfoxide.</text>
</comment>
<organism evidence="8 9">
    <name type="scientific">Klebsiella pneumoniae</name>
    <dbReference type="NCBI Taxonomy" id="573"/>
    <lineage>
        <taxon>Bacteria</taxon>
        <taxon>Pseudomonadati</taxon>
        <taxon>Pseudomonadota</taxon>
        <taxon>Gammaproteobacteria</taxon>
        <taxon>Enterobacterales</taxon>
        <taxon>Enterobacteriaceae</taxon>
        <taxon>Klebsiella/Raoultella group</taxon>
        <taxon>Klebsiella</taxon>
        <taxon>Klebsiella pneumoniae complex</taxon>
    </lineage>
</organism>
<dbReference type="NCBIfam" id="NF003767">
    <property type="entry name" value="PRK05363.1"/>
    <property type="match status" value="1"/>
</dbReference>
<dbReference type="Gene3D" id="3.90.420.10">
    <property type="entry name" value="Oxidoreductase, molybdopterin-binding domain"/>
    <property type="match status" value="1"/>
</dbReference>
<dbReference type="PROSITE" id="PS51318">
    <property type="entry name" value="TAT"/>
    <property type="match status" value="1"/>
</dbReference>
<comment type="cofactor">
    <cofactor evidence="5">
        <name>Mo-molybdopterin</name>
        <dbReference type="ChEBI" id="CHEBI:71302"/>
    </cofactor>
    <text evidence="5">Binds 1 Mo-molybdopterin (Mo-MPT) cofactor per subunit.</text>
</comment>
<evidence type="ECO:0000256" key="5">
    <source>
        <dbReference type="HAMAP-Rule" id="MF_01206"/>
    </source>
</evidence>
<comment type="catalytic activity">
    <reaction evidence="5">
        <text>L-methionyl-[protein] + a quinone + H2O = L-methionyl-(S)-S-oxide-[protein] + a quinol</text>
        <dbReference type="Rhea" id="RHEA:51292"/>
        <dbReference type="Rhea" id="RHEA-COMP:12313"/>
        <dbReference type="Rhea" id="RHEA-COMP:12315"/>
        <dbReference type="ChEBI" id="CHEBI:15377"/>
        <dbReference type="ChEBI" id="CHEBI:16044"/>
        <dbReference type="ChEBI" id="CHEBI:24646"/>
        <dbReference type="ChEBI" id="CHEBI:44120"/>
        <dbReference type="ChEBI" id="CHEBI:132124"/>
    </reaction>
</comment>
<dbReference type="PANTHER" id="PTHR43032:SF3">
    <property type="entry name" value="PROTEIN-METHIONINE-SULFOXIDE REDUCTASE CATALYTIC SUBUNIT MSRP"/>
    <property type="match status" value="1"/>
</dbReference>
<evidence type="ECO:0000256" key="3">
    <source>
        <dbReference type="ARBA" id="ARBA00022729"/>
    </source>
</evidence>
<dbReference type="InterPro" id="IPR022867">
    <property type="entry name" value="MsrP"/>
</dbReference>
<feature type="binding site" evidence="5">
    <location>
        <position position="145"/>
    </location>
    <ligand>
        <name>Mo-molybdopterin</name>
        <dbReference type="ChEBI" id="CHEBI:71302"/>
    </ligand>
    <ligandPart>
        <name>Mo</name>
        <dbReference type="ChEBI" id="CHEBI:28685"/>
    </ligandPart>
</feature>
<feature type="binding site" evidence="5">
    <location>
        <position position="232"/>
    </location>
    <ligand>
        <name>Mo-molybdopterin</name>
        <dbReference type="ChEBI" id="CHEBI:71302"/>
    </ligand>
</feature>
<comment type="subunit">
    <text evidence="5">Heterodimer of a catalytic subunit (MsrP) and a heme-binding subunit (MsrQ).</text>
</comment>
<dbReference type="PANTHER" id="PTHR43032">
    <property type="entry name" value="PROTEIN-METHIONINE-SULFOXIDE REDUCTASE"/>
    <property type="match status" value="1"/>
</dbReference>
<accession>A0A447RSN6</accession>